<feature type="transmembrane region" description="Helical" evidence="1">
    <location>
        <begin position="50"/>
        <end position="70"/>
    </location>
</feature>
<evidence type="ECO:0000313" key="3">
    <source>
        <dbReference type="Proteomes" id="UP001595712"/>
    </source>
</evidence>
<dbReference type="GO" id="GO:0008237">
    <property type="term" value="F:metallopeptidase activity"/>
    <property type="evidence" value="ECO:0007669"/>
    <property type="project" value="UniProtKB-KW"/>
</dbReference>
<feature type="transmembrane region" description="Helical" evidence="1">
    <location>
        <begin position="259"/>
        <end position="282"/>
    </location>
</feature>
<dbReference type="EMBL" id="JBHRWO010000004">
    <property type="protein sequence ID" value="MFC3491087.1"/>
    <property type="molecule type" value="Genomic_DNA"/>
</dbReference>
<dbReference type="Pfam" id="PF13367">
    <property type="entry name" value="PrsW-protease"/>
    <property type="match status" value="1"/>
</dbReference>
<sequence>MTAIAYAAVPLHPTVVRFRSVAFWCLIALSALGLWTLQKDFLPVALAFEPSAVLDVIVLAGSLAGGMWLARRILRPVQAPAWSGTWLAVMWGGLAACGMALVLNGLLVPAWSKALGLETAGAWSAALSAPINEELAKASGVVLLAAVSTRLVRSAADGLVYGALIGLGFQVMENFTYGLNAIGMAGGVNPLGTTFEVLWIRILLTGIGSHWAMSAVAGAGIGYLVSAEGRSAARRGGVAVGCLLLAMGMHWLFDSPLLGGIVGTVAKPLVNFAIVMVVFLVVRHGFRARWAAVTTEEVQAGTLAPAEAQSLSRRRSRRRYLRLFPFGPVRASQERLQRLELDLLEERMPQGLGAGAAQPWRDAVMAARWE</sequence>
<gene>
    <name evidence="2" type="ORF">ACFO8M_01115</name>
</gene>
<evidence type="ECO:0000313" key="2">
    <source>
        <dbReference type="EMBL" id="MFC3491087.1"/>
    </source>
</evidence>
<keyword evidence="1" id="KW-0812">Transmembrane</keyword>
<keyword evidence="2" id="KW-0645">Protease</keyword>
<dbReference type="Proteomes" id="UP001595712">
    <property type="component" value="Unassembled WGS sequence"/>
</dbReference>
<feature type="transmembrane region" description="Helical" evidence="1">
    <location>
        <begin position="21"/>
        <end position="38"/>
    </location>
</feature>
<keyword evidence="2" id="KW-0482">Metalloprotease</keyword>
<organism evidence="2 3">
    <name type="scientific">Glycomyces rhizosphaerae</name>
    <dbReference type="NCBI Taxonomy" id="2054422"/>
    <lineage>
        <taxon>Bacteria</taxon>
        <taxon>Bacillati</taxon>
        <taxon>Actinomycetota</taxon>
        <taxon>Actinomycetes</taxon>
        <taxon>Glycomycetales</taxon>
        <taxon>Glycomycetaceae</taxon>
        <taxon>Glycomyces</taxon>
    </lineage>
</organism>
<dbReference type="InterPro" id="IPR026898">
    <property type="entry name" value="PrsW"/>
</dbReference>
<dbReference type="PANTHER" id="PTHR36844:SF1">
    <property type="entry name" value="PROTEASE PRSW"/>
    <property type="match status" value="1"/>
</dbReference>
<proteinExistence type="predicted"/>
<protein>
    <submittedName>
        <fullName evidence="2">PrsW family intramembrane metalloprotease</fullName>
    </submittedName>
</protein>
<evidence type="ECO:0000256" key="1">
    <source>
        <dbReference type="SAM" id="Phobius"/>
    </source>
</evidence>
<comment type="caution">
    <text evidence="2">The sequence shown here is derived from an EMBL/GenBank/DDBJ whole genome shotgun (WGS) entry which is preliminary data.</text>
</comment>
<feature type="transmembrane region" description="Helical" evidence="1">
    <location>
        <begin position="198"/>
        <end position="224"/>
    </location>
</feature>
<keyword evidence="2" id="KW-0378">Hydrolase</keyword>
<keyword evidence="1" id="KW-1133">Transmembrane helix</keyword>
<name>A0ABV7PW29_9ACTN</name>
<feature type="transmembrane region" description="Helical" evidence="1">
    <location>
        <begin position="236"/>
        <end position="253"/>
    </location>
</feature>
<keyword evidence="3" id="KW-1185">Reference proteome</keyword>
<keyword evidence="1" id="KW-0472">Membrane</keyword>
<accession>A0ABV7PW29</accession>
<reference evidence="3" key="1">
    <citation type="journal article" date="2019" name="Int. J. Syst. Evol. Microbiol.">
        <title>The Global Catalogue of Microorganisms (GCM) 10K type strain sequencing project: providing services to taxonomists for standard genome sequencing and annotation.</title>
        <authorList>
            <consortium name="The Broad Institute Genomics Platform"/>
            <consortium name="The Broad Institute Genome Sequencing Center for Infectious Disease"/>
            <person name="Wu L."/>
            <person name="Ma J."/>
        </authorList>
    </citation>
    <scope>NUCLEOTIDE SEQUENCE [LARGE SCALE GENOMIC DNA]</scope>
    <source>
        <strain evidence="3">CGMCC 4.7396</strain>
    </source>
</reference>
<feature type="transmembrane region" description="Helical" evidence="1">
    <location>
        <begin position="82"/>
        <end position="103"/>
    </location>
</feature>
<dbReference type="RefSeq" id="WP_387969342.1">
    <property type="nucleotide sequence ID" value="NZ_JBHRWO010000004.1"/>
</dbReference>
<dbReference type="PANTHER" id="PTHR36844">
    <property type="entry name" value="PROTEASE PRSW"/>
    <property type="match status" value="1"/>
</dbReference>